<accession>A0A1N6E6S8</accession>
<dbReference type="PANTHER" id="PTHR32322:SF2">
    <property type="entry name" value="EAMA DOMAIN-CONTAINING PROTEIN"/>
    <property type="match status" value="1"/>
</dbReference>
<dbReference type="InterPro" id="IPR050638">
    <property type="entry name" value="AA-Vitamin_Transporters"/>
</dbReference>
<feature type="transmembrane region" description="Helical" evidence="6">
    <location>
        <begin position="70"/>
        <end position="91"/>
    </location>
</feature>
<feature type="transmembrane region" description="Helical" evidence="6">
    <location>
        <begin position="193"/>
        <end position="213"/>
    </location>
</feature>
<dbReference type="InterPro" id="IPR000620">
    <property type="entry name" value="EamA_dom"/>
</dbReference>
<dbReference type="EMBL" id="FSRA01000001">
    <property type="protein sequence ID" value="SIN78714.1"/>
    <property type="molecule type" value="Genomic_DNA"/>
</dbReference>
<dbReference type="Gene3D" id="1.10.3730.20">
    <property type="match status" value="1"/>
</dbReference>
<protein>
    <submittedName>
        <fullName evidence="8">Permease of the drug/metabolite transporter (DMT) superfamily</fullName>
    </submittedName>
</protein>
<evidence type="ECO:0000313" key="9">
    <source>
        <dbReference type="Proteomes" id="UP000185003"/>
    </source>
</evidence>
<feature type="domain" description="EamA" evidence="7">
    <location>
        <begin position="165"/>
        <end position="298"/>
    </location>
</feature>
<feature type="transmembrane region" description="Helical" evidence="6">
    <location>
        <begin position="38"/>
        <end position="58"/>
    </location>
</feature>
<keyword evidence="3 6" id="KW-0812">Transmembrane</keyword>
<feature type="transmembrane region" description="Helical" evidence="6">
    <location>
        <begin position="162"/>
        <end position="181"/>
    </location>
</feature>
<name>A0A1N6E6S8_9BACT</name>
<gene>
    <name evidence="8" type="ORF">SAMN04488055_1347</name>
</gene>
<evidence type="ECO:0000313" key="8">
    <source>
        <dbReference type="EMBL" id="SIN78714.1"/>
    </source>
</evidence>
<dbReference type="SUPFAM" id="SSF103481">
    <property type="entry name" value="Multidrug resistance efflux transporter EmrE"/>
    <property type="match status" value="2"/>
</dbReference>
<feature type="transmembrane region" description="Helical" evidence="6">
    <location>
        <begin position="281"/>
        <end position="300"/>
    </location>
</feature>
<dbReference type="OrthoDB" id="9812547at2"/>
<dbReference type="GO" id="GO:0016020">
    <property type="term" value="C:membrane"/>
    <property type="evidence" value="ECO:0007669"/>
    <property type="project" value="UniProtKB-SubCell"/>
</dbReference>
<evidence type="ECO:0000256" key="6">
    <source>
        <dbReference type="SAM" id="Phobius"/>
    </source>
</evidence>
<dbReference type="InterPro" id="IPR037185">
    <property type="entry name" value="EmrE-like"/>
</dbReference>
<feature type="transmembrane region" description="Helical" evidence="6">
    <location>
        <begin position="225"/>
        <end position="244"/>
    </location>
</feature>
<feature type="domain" description="EamA" evidence="7">
    <location>
        <begin position="11"/>
        <end position="142"/>
    </location>
</feature>
<keyword evidence="4 6" id="KW-1133">Transmembrane helix</keyword>
<feature type="transmembrane region" description="Helical" evidence="6">
    <location>
        <begin position="97"/>
        <end position="118"/>
    </location>
</feature>
<reference evidence="8 9" key="1">
    <citation type="submission" date="2016-11" db="EMBL/GenBank/DDBJ databases">
        <authorList>
            <person name="Jaros S."/>
            <person name="Januszkiewicz K."/>
            <person name="Wedrychowicz H."/>
        </authorList>
    </citation>
    <scope>NUCLEOTIDE SEQUENCE [LARGE SCALE GENOMIC DNA]</scope>
    <source>
        <strain evidence="8 9">DSM 24787</strain>
    </source>
</reference>
<evidence type="ECO:0000256" key="4">
    <source>
        <dbReference type="ARBA" id="ARBA00022989"/>
    </source>
</evidence>
<evidence type="ECO:0000256" key="2">
    <source>
        <dbReference type="ARBA" id="ARBA00007362"/>
    </source>
</evidence>
<keyword evidence="9" id="KW-1185">Reference proteome</keyword>
<evidence type="ECO:0000256" key="1">
    <source>
        <dbReference type="ARBA" id="ARBA00004141"/>
    </source>
</evidence>
<evidence type="ECO:0000259" key="7">
    <source>
        <dbReference type="Pfam" id="PF00892"/>
    </source>
</evidence>
<comment type="subcellular location">
    <subcellularLocation>
        <location evidence="1">Membrane</location>
        <topology evidence="1">Multi-pass membrane protein</topology>
    </subcellularLocation>
</comment>
<dbReference type="Proteomes" id="UP000185003">
    <property type="component" value="Unassembled WGS sequence"/>
</dbReference>
<sequence>MTTSSKKTKLIIALGLVYIIWGSTYLGMKIGTETVPPFLLSAMRFILSGTIMLSVGFWQEKEMPTRKQWLNASLIGILLIGIGNSSVALSVKYMPSGLVALFIAALPAWFIALDWAFFSKERPKPLTLWGLVLGFAGLFYIFDPFHLFSAGSGAARSYPLWPIPVLTVGSIAWALGSLLSPRLDTPKQFTSSGIQMLAGMVSCIILSCLLERHDWHTVETMTIRAWSAIAYLVIFGSLVGYTAYSWLVNNAPAHLTATYAYVNPVVAIFLGWLIVDEVLTWQSVIGSVIVIGGVVLMTVGKVKKKH</sequence>
<dbReference type="AlphaFoldDB" id="A0A1N6E6S8"/>
<proteinExistence type="inferred from homology"/>
<organism evidence="8 9">
    <name type="scientific">Chitinophaga niabensis</name>
    <dbReference type="NCBI Taxonomy" id="536979"/>
    <lineage>
        <taxon>Bacteria</taxon>
        <taxon>Pseudomonadati</taxon>
        <taxon>Bacteroidota</taxon>
        <taxon>Chitinophagia</taxon>
        <taxon>Chitinophagales</taxon>
        <taxon>Chitinophagaceae</taxon>
        <taxon>Chitinophaga</taxon>
    </lineage>
</organism>
<dbReference type="PANTHER" id="PTHR32322">
    <property type="entry name" value="INNER MEMBRANE TRANSPORTER"/>
    <property type="match status" value="1"/>
</dbReference>
<keyword evidence="5 6" id="KW-0472">Membrane</keyword>
<dbReference type="Pfam" id="PF00892">
    <property type="entry name" value="EamA"/>
    <property type="match status" value="2"/>
</dbReference>
<feature type="transmembrane region" description="Helical" evidence="6">
    <location>
        <begin position="256"/>
        <end position="275"/>
    </location>
</feature>
<feature type="transmembrane region" description="Helical" evidence="6">
    <location>
        <begin position="125"/>
        <end position="142"/>
    </location>
</feature>
<evidence type="ECO:0000256" key="3">
    <source>
        <dbReference type="ARBA" id="ARBA00022692"/>
    </source>
</evidence>
<evidence type="ECO:0000256" key="5">
    <source>
        <dbReference type="ARBA" id="ARBA00023136"/>
    </source>
</evidence>
<dbReference type="RefSeq" id="WP_074238499.1">
    <property type="nucleotide sequence ID" value="NZ_FSRA01000001.1"/>
</dbReference>
<comment type="similarity">
    <text evidence="2">Belongs to the EamA transporter family.</text>
</comment>